<reference evidence="6 7" key="1">
    <citation type="submission" date="2005-11" db="EMBL/GenBank/DDBJ databases">
        <title>The complete genome sequence of Lawsonia intracellularis: the causative agent of proliferative enteropathy.</title>
        <authorList>
            <person name="Kaur K."/>
            <person name="Zhang Q."/>
            <person name="Beckler D."/>
            <person name="Munir S."/>
            <person name="Li L."/>
            <person name="Kinsley K."/>
            <person name="Herron L."/>
            <person name="Peterson A."/>
            <person name="May B."/>
            <person name="Singh S."/>
            <person name="Gebhart C."/>
            <person name="Kapur V."/>
        </authorList>
    </citation>
    <scope>NUCLEOTIDE SEQUENCE [LARGE SCALE GENOMIC DNA]</scope>
    <source>
        <strain evidence="6 7">PHE/MN1-00</strain>
    </source>
</reference>
<gene>
    <name evidence="6" type="ordered locus">LI0474</name>
</gene>
<dbReference type="Gene3D" id="1.50.10.150">
    <property type="entry name" value="Voltage-dependent anion channel"/>
    <property type="match status" value="1"/>
</dbReference>
<dbReference type="Proteomes" id="UP000002430">
    <property type="component" value="Chromosome"/>
</dbReference>
<name>Q1MR48_LAWIP</name>
<organism evidence="6 7">
    <name type="scientific">Lawsonia intracellularis (strain PHE/MN1-00)</name>
    <dbReference type="NCBI Taxonomy" id="363253"/>
    <lineage>
        <taxon>Bacteria</taxon>
        <taxon>Pseudomonadati</taxon>
        <taxon>Thermodesulfobacteriota</taxon>
        <taxon>Desulfovibrionia</taxon>
        <taxon>Desulfovibrionales</taxon>
        <taxon>Desulfovibrionaceae</taxon>
        <taxon>Lawsonia</taxon>
    </lineage>
</organism>
<dbReference type="STRING" id="363253.LI0474"/>
<dbReference type="AlphaFoldDB" id="Q1MR48"/>
<keyword evidence="4 5" id="KW-0472">Membrane</keyword>
<dbReference type="InterPro" id="IPR004695">
    <property type="entry name" value="SLAC1/Mae1/Ssu1/TehA"/>
</dbReference>
<keyword evidence="3 5" id="KW-1133">Transmembrane helix</keyword>
<dbReference type="InterPro" id="IPR038665">
    <property type="entry name" value="Voltage-dep_anion_channel_sf"/>
</dbReference>
<dbReference type="PANTHER" id="PTHR37955:SF1">
    <property type="entry name" value="DEP DOMAIN-CONTAINING PROTEIN"/>
    <property type="match status" value="1"/>
</dbReference>
<dbReference type="GO" id="GO:0005886">
    <property type="term" value="C:plasma membrane"/>
    <property type="evidence" value="ECO:0007669"/>
    <property type="project" value="TreeGrafter"/>
</dbReference>
<keyword evidence="2 5" id="KW-0812">Transmembrane</keyword>
<sequence>MGALPNPLRPSIGIQLAPPLVACEAYLFVNGGHTDIFSQILFGYGLLQLIFLLWLLLWTFEQPFSVSFWAFSFGVSALSVSSLHFFIENPESVVGQMAIPIFIFSNGVIALLILGTLLRIIQGKFLLSTPVASK</sequence>
<protein>
    <submittedName>
        <fullName evidence="6">Tellurite resistance</fullName>
    </submittedName>
</protein>
<feature type="transmembrane region" description="Helical" evidence="5">
    <location>
        <begin position="66"/>
        <end position="87"/>
    </location>
</feature>
<keyword evidence="7" id="KW-1185">Reference proteome</keyword>
<accession>Q1MR48</accession>
<dbReference type="HOGENOM" id="CLU_122169_0_0_7"/>
<evidence type="ECO:0000256" key="3">
    <source>
        <dbReference type="ARBA" id="ARBA00022989"/>
    </source>
</evidence>
<dbReference type="PANTHER" id="PTHR37955">
    <property type="entry name" value="TELLURITE RESISTANCE PROTEIN TEHA"/>
    <property type="match status" value="1"/>
</dbReference>
<evidence type="ECO:0000256" key="2">
    <source>
        <dbReference type="ARBA" id="ARBA00022692"/>
    </source>
</evidence>
<evidence type="ECO:0000313" key="6">
    <source>
        <dbReference type="EMBL" id="CAJ54528.1"/>
    </source>
</evidence>
<dbReference type="KEGG" id="lip:LI0474"/>
<feature type="transmembrane region" description="Helical" evidence="5">
    <location>
        <begin position="99"/>
        <end position="121"/>
    </location>
</feature>
<dbReference type="eggNOG" id="COG1275">
    <property type="taxonomic scope" value="Bacteria"/>
</dbReference>
<dbReference type="InterPro" id="IPR052951">
    <property type="entry name" value="Tellurite_res_ion_channel"/>
</dbReference>
<dbReference type="Pfam" id="PF03595">
    <property type="entry name" value="SLAC1"/>
    <property type="match status" value="1"/>
</dbReference>
<feature type="transmembrane region" description="Helical" evidence="5">
    <location>
        <begin position="41"/>
        <end position="60"/>
    </location>
</feature>
<comment type="subcellular location">
    <subcellularLocation>
        <location evidence="1">Membrane</location>
        <topology evidence="1">Multi-pass membrane protein</topology>
    </subcellularLocation>
</comment>
<evidence type="ECO:0000256" key="5">
    <source>
        <dbReference type="SAM" id="Phobius"/>
    </source>
</evidence>
<evidence type="ECO:0000256" key="1">
    <source>
        <dbReference type="ARBA" id="ARBA00004141"/>
    </source>
</evidence>
<proteinExistence type="predicted"/>
<dbReference type="EMBL" id="AM180252">
    <property type="protein sequence ID" value="CAJ54528.1"/>
    <property type="molecule type" value="Genomic_DNA"/>
</dbReference>
<dbReference type="GO" id="GO:0046583">
    <property type="term" value="F:monoatomic cation efflux transmembrane transporter activity"/>
    <property type="evidence" value="ECO:0007669"/>
    <property type="project" value="TreeGrafter"/>
</dbReference>
<evidence type="ECO:0000256" key="4">
    <source>
        <dbReference type="ARBA" id="ARBA00023136"/>
    </source>
</evidence>
<evidence type="ECO:0000313" key="7">
    <source>
        <dbReference type="Proteomes" id="UP000002430"/>
    </source>
</evidence>